<dbReference type="AlphaFoldDB" id="A0A8J6TJ55"/>
<reference evidence="2 3" key="1">
    <citation type="submission" date="2020-08" db="EMBL/GenBank/DDBJ databases">
        <title>Bridging the membrane lipid divide: bacteria of the FCB group superphylum have the potential to synthesize archaeal ether lipids.</title>
        <authorList>
            <person name="Villanueva L."/>
            <person name="Von Meijenfeldt F.A.B."/>
            <person name="Westbye A.B."/>
            <person name="Yadav S."/>
            <person name="Hopmans E.C."/>
            <person name="Dutilh B.E."/>
            <person name="Sinninghe Damste J.S."/>
        </authorList>
    </citation>
    <scope>NUCLEOTIDE SEQUENCE [LARGE SCALE GENOMIC DNA]</scope>
    <source>
        <strain evidence="2">NIOZ-UU36</strain>
    </source>
</reference>
<dbReference type="PROSITE" id="PS51257">
    <property type="entry name" value="PROKAR_LIPOPROTEIN"/>
    <property type="match status" value="1"/>
</dbReference>
<proteinExistence type="predicted"/>
<dbReference type="EMBL" id="JACNJN010000119">
    <property type="protein sequence ID" value="MBC8335654.1"/>
    <property type="molecule type" value="Genomic_DNA"/>
</dbReference>
<keyword evidence="1" id="KW-0732">Signal</keyword>
<evidence type="ECO:0000313" key="3">
    <source>
        <dbReference type="Proteomes" id="UP000614469"/>
    </source>
</evidence>
<organism evidence="2 3">
    <name type="scientific">Candidatus Desulfolinea nitratireducens</name>
    <dbReference type="NCBI Taxonomy" id="2841698"/>
    <lineage>
        <taxon>Bacteria</taxon>
        <taxon>Bacillati</taxon>
        <taxon>Chloroflexota</taxon>
        <taxon>Anaerolineae</taxon>
        <taxon>Anaerolineales</taxon>
        <taxon>Anaerolineales incertae sedis</taxon>
        <taxon>Candidatus Desulfolinea</taxon>
    </lineage>
</organism>
<feature type="chain" id="PRO_5035303496" description="ABC transporter substrate-binding protein" evidence="1">
    <location>
        <begin position="23"/>
        <end position="342"/>
    </location>
</feature>
<dbReference type="Proteomes" id="UP000614469">
    <property type="component" value="Unassembled WGS sequence"/>
</dbReference>
<sequence>MKKQFVLIIILVSLLMGCGSTAEPSAIPTLAPSSTPASEPTLTPTPEIPLALLVLPADMDQEVSDTYQALVYTLAQSAGMRFQVRNTLTAADLEPSLRVVIALPPDPGLMDLAPAAPQTQFLSVNIPDMVAGGNLSVLANTDRPDIAAFISGYIAAMITEDYRAGLIIPKDNALGQTTLAAFRKGIEYYCGTCSPYILPPWCTFLPCFPQFVEIPAEEDPAAYNAYADFLILQRQIETMYIAPQFATPELLTYLSSNGILVISDLSPQQKLGNWVATIQPDVIHAIEFAWPNLVAGAGGMSIASPLILVDISSEHLPPGKEQQAQDVLAQLQAGYILTGVNP</sequence>
<protein>
    <recommendedName>
        <fullName evidence="4">ABC transporter substrate-binding protein</fullName>
    </recommendedName>
</protein>
<gene>
    <name evidence="2" type="ORF">H8E29_10335</name>
</gene>
<feature type="signal peptide" evidence="1">
    <location>
        <begin position="1"/>
        <end position="22"/>
    </location>
</feature>
<comment type="caution">
    <text evidence="2">The sequence shown here is derived from an EMBL/GenBank/DDBJ whole genome shotgun (WGS) entry which is preliminary data.</text>
</comment>
<accession>A0A8J6TJ55</accession>
<evidence type="ECO:0000313" key="2">
    <source>
        <dbReference type="EMBL" id="MBC8335654.1"/>
    </source>
</evidence>
<evidence type="ECO:0008006" key="4">
    <source>
        <dbReference type="Google" id="ProtNLM"/>
    </source>
</evidence>
<evidence type="ECO:0000256" key="1">
    <source>
        <dbReference type="SAM" id="SignalP"/>
    </source>
</evidence>
<name>A0A8J6TJ55_9CHLR</name>